<reference evidence="8 9" key="1">
    <citation type="submission" date="2015-09" db="EMBL/GenBank/DDBJ databases">
        <title>Genome Sequences of Mycobacterium immunogenum Isolates, Recuperated from a Chloraminated Drinking Water Distribution System Simulator Subjected to Episodes of Nitrification.</title>
        <authorList>
            <person name="Gomez-Alvarez V."/>
            <person name="Revetta R.P."/>
        </authorList>
    </citation>
    <scope>NUCLEOTIDE SEQUENCE [LARGE SCALE GENOMIC DNA]</scope>
    <source>
        <strain evidence="6 8">H008</strain>
        <strain evidence="7 9">H076</strain>
    </source>
</reference>
<dbReference type="Pfam" id="PF01614">
    <property type="entry name" value="IclR_C"/>
    <property type="match status" value="1"/>
</dbReference>
<evidence type="ECO:0000313" key="6">
    <source>
        <dbReference type="EMBL" id="KPG05802.1"/>
    </source>
</evidence>
<dbReference type="Pfam" id="PF09339">
    <property type="entry name" value="HTH_IclR"/>
    <property type="match status" value="1"/>
</dbReference>
<dbReference type="OrthoDB" id="7274111at2"/>
<gene>
    <name evidence="6" type="ORF">AN908_22200</name>
    <name evidence="7" type="ORF">AN912_12565</name>
</gene>
<protein>
    <submittedName>
        <fullName evidence="6">Photosystem I reaction center subunit VIII</fullName>
    </submittedName>
</protein>
<dbReference type="GO" id="GO:0045892">
    <property type="term" value="P:negative regulation of DNA-templated transcription"/>
    <property type="evidence" value="ECO:0007669"/>
    <property type="project" value="TreeGrafter"/>
</dbReference>
<evidence type="ECO:0000313" key="7">
    <source>
        <dbReference type="EMBL" id="KPG33836.1"/>
    </source>
</evidence>
<accession>A0A7V8RVB3</accession>
<dbReference type="PROSITE" id="PS51077">
    <property type="entry name" value="HTH_ICLR"/>
    <property type="match status" value="1"/>
</dbReference>
<sequence length="265" mass="28326">MRKNDSAVSAQSARRALRLVLMLAESGQLRVTDVSRVLEVAPSTAHRLLTALEQEGMAARSSTGRRYVVGPAFVAATAATVERDRALTAAAVDELQALARRTGETAHLVRRRELVTDFLYAADCERGLRVGSRAGVQLPAHTTAGGKALLALLEPEHVDVLYEGFEWPVLTARTICSLRRLQRELALVRERGWALNDGEAEDGIRAVGVAIDHPAGVQAAAVVLAAPTSRLSRGDAGYLANELESSAVSIAAAWKNMTPIAFSRG</sequence>
<dbReference type="InterPro" id="IPR005471">
    <property type="entry name" value="Tscrpt_reg_IclR_N"/>
</dbReference>
<evidence type="ECO:0000256" key="3">
    <source>
        <dbReference type="ARBA" id="ARBA00023163"/>
    </source>
</evidence>
<dbReference type="PROSITE" id="PS51078">
    <property type="entry name" value="ICLR_ED"/>
    <property type="match status" value="1"/>
</dbReference>
<dbReference type="EMBL" id="LJFO01000014">
    <property type="protein sequence ID" value="KPG05802.1"/>
    <property type="molecule type" value="Genomic_DNA"/>
</dbReference>
<evidence type="ECO:0000259" key="4">
    <source>
        <dbReference type="PROSITE" id="PS51077"/>
    </source>
</evidence>
<evidence type="ECO:0000256" key="1">
    <source>
        <dbReference type="ARBA" id="ARBA00023015"/>
    </source>
</evidence>
<dbReference type="GO" id="GO:0003677">
    <property type="term" value="F:DNA binding"/>
    <property type="evidence" value="ECO:0007669"/>
    <property type="project" value="UniProtKB-KW"/>
</dbReference>
<evidence type="ECO:0000256" key="2">
    <source>
        <dbReference type="ARBA" id="ARBA00023125"/>
    </source>
</evidence>
<dbReference type="Proteomes" id="UP000037843">
    <property type="component" value="Unassembled WGS sequence"/>
</dbReference>
<dbReference type="InterPro" id="IPR036390">
    <property type="entry name" value="WH_DNA-bd_sf"/>
</dbReference>
<dbReference type="InterPro" id="IPR036388">
    <property type="entry name" value="WH-like_DNA-bd_sf"/>
</dbReference>
<dbReference type="RefSeq" id="WP_043077698.1">
    <property type="nucleotide sequence ID" value="NZ_CP011530.1"/>
</dbReference>
<evidence type="ECO:0000259" key="5">
    <source>
        <dbReference type="PROSITE" id="PS51078"/>
    </source>
</evidence>
<dbReference type="SUPFAM" id="SSF55781">
    <property type="entry name" value="GAF domain-like"/>
    <property type="match status" value="1"/>
</dbReference>
<dbReference type="PANTHER" id="PTHR30136">
    <property type="entry name" value="HELIX-TURN-HELIX TRANSCRIPTIONAL REGULATOR, ICLR FAMILY"/>
    <property type="match status" value="1"/>
</dbReference>
<dbReference type="PANTHER" id="PTHR30136:SF24">
    <property type="entry name" value="HTH-TYPE TRANSCRIPTIONAL REPRESSOR ALLR"/>
    <property type="match status" value="1"/>
</dbReference>
<dbReference type="InterPro" id="IPR029016">
    <property type="entry name" value="GAF-like_dom_sf"/>
</dbReference>
<keyword evidence="2" id="KW-0238">DNA-binding</keyword>
<evidence type="ECO:0000313" key="9">
    <source>
        <dbReference type="Proteomes" id="UP000037962"/>
    </source>
</evidence>
<proteinExistence type="predicted"/>
<dbReference type="GO" id="GO:0003700">
    <property type="term" value="F:DNA-binding transcription factor activity"/>
    <property type="evidence" value="ECO:0007669"/>
    <property type="project" value="TreeGrafter"/>
</dbReference>
<evidence type="ECO:0000313" key="8">
    <source>
        <dbReference type="Proteomes" id="UP000037843"/>
    </source>
</evidence>
<keyword evidence="9" id="KW-1185">Reference proteome</keyword>
<dbReference type="GeneID" id="45766231"/>
<dbReference type="AlphaFoldDB" id="A0A7V8RVB3"/>
<dbReference type="InterPro" id="IPR050707">
    <property type="entry name" value="HTH_MetabolicPath_Reg"/>
</dbReference>
<dbReference type="SMART" id="SM00346">
    <property type="entry name" value="HTH_ICLR"/>
    <property type="match status" value="1"/>
</dbReference>
<feature type="domain" description="HTH iclR-type" evidence="4">
    <location>
        <begin position="10"/>
        <end position="71"/>
    </location>
</feature>
<comment type="caution">
    <text evidence="6">The sequence shown here is derived from an EMBL/GenBank/DDBJ whole genome shotgun (WGS) entry which is preliminary data.</text>
</comment>
<dbReference type="InterPro" id="IPR014757">
    <property type="entry name" value="Tscrpt_reg_IclR_C"/>
</dbReference>
<dbReference type="Gene3D" id="3.30.450.40">
    <property type="match status" value="1"/>
</dbReference>
<organism evidence="6 8">
    <name type="scientific">Mycobacteroides immunogenum</name>
    <dbReference type="NCBI Taxonomy" id="83262"/>
    <lineage>
        <taxon>Bacteria</taxon>
        <taxon>Bacillati</taxon>
        <taxon>Actinomycetota</taxon>
        <taxon>Actinomycetes</taxon>
        <taxon>Mycobacteriales</taxon>
        <taxon>Mycobacteriaceae</taxon>
        <taxon>Mycobacteroides</taxon>
    </lineage>
</organism>
<keyword evidence="1" id="KW-0805">Transcription regulation</keyword>
<dbReference type="SUPFAM" id="SSF46785">
    <property type="entry name" value="Winged helix' DNA-binding domain"/>
    <property type="match status" value="1"/>
</dbReference>
<name>A0A7V8RVB3_9MYCO</name>
<dbReference type="EMBL" id="LJFS01000013">
    <property type="protein sequence ID" value="KPG33836.1"/>
    <property type="molecule type" value="Genomic_DNA"/>
</dbReference>
<dbReference type="Gene3D" id="1.10.10.10">
    <property type="entry name" value="Winged helix-like DNA-binding domain superfamily/Winged helix DNA-binding domain"/>
    <property type="match status" value="1"/>
</dbReference>
<keyword evidence="3" id="KW-0804">Transcription</keyword>
<dbReference type="KEGG" id="miz:BAB75_20440"/>
<dbReference type="Proteomes" id="UP000037962">
    <property type="component" value="Unassembled WGS sequence"/>
</dbReference>
<feature type="domain" description="IclR-ED" evidence="5">
    <location>
        <begin position="73"/>
        <end position="256"/>
    </location>
</feature>